<keyword evidence="1" id="KW-0472">Membrane</keyword>
<keyword evidence="1" id="KW-1133">Transmembrane helix</keyword>
<dbReference type="AlphaFoldDB" id="A0A3M7QHX7"/>
<protein>
    <submittedName>
        <fullName evidence="2">Uncharacterized protein</fullName>
    </submittedName>
</protein>
<dbReference type="EMBL" id="REGN01006122">
    <property type="protein sequence ID" value="RNA10744.1"/>
    <property type="molecule type" value="Genomic_DNA"/>
</dbReference>
<evidence type="ECO:0000256" key="1">
    <source>
        <dbReference type="SAM" id="Phobius"/>
    </source>
</evidence>
<reference evidence="2 3" key="1">
    <citation type="journal article" date="2018" name="Sci. Rep.">
        <title>Genomic signatures of local adaptation to the degree of environmental predictability in rotifers.</title>
        <authorList>
            <person name="Franch-Gras L."/>
            <person name="Hahn C."/>
            <person name="Garcia-Roger E.M."/>
            <person name="Carmona M.J."/>
            <person name="Serra M."/>
            <person name="Gomez A."/>
        </authorList>
    </citation>
    <scope>NUCLEOTIDE SEQUENCE [LARGE SCALE GENOMIC DNA]</scope>
    <source>
        <strain evidence="2">HYR1</strain>
    </source>
</reference>
<evidence type="ECO:0000313" key="3">
    <source>
        <dbReference type="Proteomes" id="UP000276133"/>
    </source>
</evidence>
<proteinExistence type="predicted"/>
<keyword evidence="3" id="KW-1185">Reference proteome</keyword>
<comment type="caution">
    <text evidence="2">The sequence shown here is derived from an EMBL/GenBank/DDBJ whole genome shotgun (WGS) entry which is preliminary data.</text>
</comment>
<gene>
    <name evidence="2" type="ORF">BpHYR1_002705</name>
</gene>
<feature type="transmembrane region" description="Helical" evidence="1">
    <location>
        <begin position="53"/>
        <end position="76"/>
    </location>
</feature>
<name>A0A3M7QHX7_BRAPC</name>
<accession>A0A3M7QHX7</accession>
<dbReference type="Proteomes" id="UP000276133">
    <property type="component" value="Unassembled WGS sequence"/>
</dbReference>
<keyword evidence="1" id="KW-0812">Transmembrane</keyword>
<sequence length="150" mass="17690">MVLISHKTCAGEKSYLTVYQINPFNLEINSYHRNEKKHIPDLMKKLEKKKLRANSNFFFVAYNSLFSVCLSLNVLAKNSEKNFVLIIKKSNFIIHKTKFDKKIFLFNYYFEIKFTSREKIERKSKNNILAREANFSCLNSLDTLFAGSFH</sequence>
<organism evidence="2 3">
    <name type="scientific">Brachionus plicatilis</name>
    <name type="common">Marine rotifer</name>
    <name type="synonym">Brachionus muelleri</name>
    <dbReference type="NCBI Taxonomy" id="10195"/>
    <lineage>
        <taxon>Eukaryota</taxon>
        <taxon>Metazoa</taxon>
        <taxon>Spiralia</taxon>
        <taxon>Gnathifera</taxon>
        <taxon>Rotifera</taxon>
        <taxon>Eurotatoria</taxon>
        <taxon>Monogononta</taxon>
        <taxon>Pseudotrocha</taxon>
        <taxon>Ploima</taxon>
        <taxon>Brachionidae</taxon>
        <taxon>Brachionus</taxon>
    </lineage>
</organism>
<evidence type="ECO:0000313" key="2">
    <source>
        <dbReference type="EMBL" id="RNA10744.1"/>
    </source>
</evidence>